<proteinExistence type="predicted"/>
<dbReference type="Proteomes" id="UP000269352">
    <property type="component" value="Unassembled WGS sequence"/>
</dbReference>
<dbReference type="EMBL" id="BGZN01000061">
    <property type="protein sequence ID" value="GBR74623.1"/>
    <property type="molecule type" value="Genomic_DNA"/>
</dbReference>
<evidence type="ECO:0000313" key="2">
    <source>
        <dbReference type="Proteomes" id="UP000269352"/>
    </source>
</evidence>
<accession>A0A388TCM2</accession>
<comment type="caution">
    <text evidence="1">The sequence shown here is derived from an EMBL/GenBank/DDBJ whole genome shotgun (WGS) entry which is preliminary data.</text>
</comment>
<keyword evidence="2" id="KW-1185">Reference proteome</keyword>
<organism evidence="1 2">
    <name type="scientific">Termititenax aidoneus</name>
    <dbReference type="NCBI Taxonomy" id="2218524"/>
    <lineage>
        <taxon>Bacteria</taxon>
        <taxon>Bacillati</taxon>
        <taxon>Candidatus Margulisiibacteriota</taxon>
        <taxon>Candidatus Termititenacia</taxon>
        <taxon>Candidatus Termititenacales</taxon>
        <taxon>Candidatus Termititenacaceae</taxon>
        <taxon>Candidatus Termititenax</taxon>
    </lineage>
</organism>
<sequence>GDPPVPPVESGSLNAVEQKREAIPIDFNSAFGGDETDFGTDPEGQQRRQDFVNEIARGVVMLGDINTTLKSLGKITMMTSVNLTNSDNSFATGADKVMDGRIKTMVEVVREGLIQALTKSGVDSKEAEIAVDDFLKENLDIQAQYTCGSDIRERGYGWKNNPAHDWKSGGEYIKAQKFLTEQSARTDCGYVLKPTLGQCSTLDNNTGQAGYEKTTMGERKAKVEFSQTLPDEKPAAWEVTGDINGDGAVNAETETGALTRRAEDEGGGYILKFGGQEFIFSPPAGGGQISRDIPLDGGGKTTVTLTFDESGEPADFNVSVQTKSGTPQVVDYVADRELQALAKPVPEPEPT</sequence>
<name>A0A388TCM2_TERA1</name>
<feature type="non-terminal residue" evidence="1">
    <location>
        <position position="1"/>
    </location>
</feature>
<dbReference type="AlphaFoldDB" id="A0A388TCM2"/>
<evidence type="ECO:0000313" key="1">
    <source>
        <dbReference type="EMBL" id="GBR74623.1"/>
    </source>
</evidence>
<gene>
    <name evidence="1" type="ORF">NO1_1767</name>
</gene>
<protein>
    <submittedName>
        <fullName evidence="1">Uncharacterized protein</fullName>
    </submittedName>
</protein>
<reference evidence="1 2" key="1">
    <citation type="journal article" date="2019" name="ISME J.">
        <title>Genome analyses of uncultured TG2/ZB3 bacteria in 'Margulisbacteria' specifically attached to ectosymbiotic spirochetes of protists in the termite gut.</title>
        <authorList>
            <person name="Utami Y.D."/>
            <person name="Kuwahara H."/>
            <person name="Igai K."/>
            <person name="Murakami T."/>
            <person name="Sugaya K."/>
            <person name="Morikawa T."/>
            <person name="Nagura Y."/>
            <person name="Yuki M."/>
            <person name="Deevong P."/>
            <person name="Inoue T."/>
            <person name="Kihara K."/>
            <person name="Lo N."/>
            <person name="Yamada A."/>
            <person name="Ohkuma M."/>
            <person name="Hongoh Y."/>
        </authorList>
    </citation>
    <scope>NUCLEOTIDE SEQUENCE [LARGE SCALE GENOMIC DNA]</scope>
    <source>
        <strain evidence="1">NkOx7-01</strain>
    </source>
</reference>